<evidence type="ECO:0000313" key="1">
    <source>
        <dbReference type="EMBL" id="MDQ6595844.1"/>
    </source>
</evidence>
<dbReference type="EMBL" id="SMYO01000008">
    <property type="protein sequence ID" value="TDK59823.1"/>
    <property type="molecule type" value="Genomic_DNA"/>
</dbReference>
<dbReference type="InterPro" id="IPR024987">
    <property type="entry name" value="DUF3889"/>
</dbReference>
<dbReference type="Proteomes" id="UP000295132">
    <property type="component" value="Unassembled WGS sequence"/>
</dbReference>
<evidence type="ECO:0000313" key="2">
    <source>
        <dbReference type="EMBL" id="TDK59823.1"/>
    </source>
</evidence>
<evidence type="ECO:0000313" key="3">
    <source>
        <dbReference type="Proteomes" id="UP000295132"/>
    </source>
</evidence>
<dbReference type="AlphaFoldDB" id="A0A4R5VNZ9"/>
<dbReference type="Proteomes" id="UP001178888">
    <property type="component" value="Unassembled WGS sequence"/>
</dbReference>
<name>A0A4R5VNZ9_9BACI</name>
<dbReference type="Gene3D" id="3.10.450.390">
    <property type="entry name" value="Protein of unknown function DUF3889"/>
    <property type="match status" value="1"/>
</dbReference>
<dbReference type="Pfam" id="PF13028">
    <property type="entry name" value="DUF3889"/>
    <property type="match status" value="1"/>
</dbReference>
<keyword evidence="4" id="KW-1185">Reference proteome</keyword>
<organism evidence="2 3">
    <name type="scientific">Bacillus salipaludis</name>
    <dbReference type="NCBI Taxonomy" id="2547811"/>
    <lineage>
        <taxon>Bacteria</taxon>
        <taxon>Bacillati</taxon>
        <taxon>Bacillota</taxon>
        <taxon>Bacilli</taxon>
        <taxon>Bacillales</taxon>
        <taxon>Bacillaceae</taxon>
        <taxon>Bacillus</taxon>
    </lineage>
</organism>
<comment type="caution">
    <text evidence="2">The sequence shown here is derived from an EMBL/GenBank/DDBJ whole genome shotgun (WGS) entry which is preliminary data.</text>
</comment>
<dbReference type="RefSeq" id="WP_133336539.1">
    <property type="nucleotide sequence ID" value="NZ_JARMCE010000035.1"/>
</dbReference>
<reference evidence="2 3" key="1">
    <citation type="submission" date="2019-03" db="EMBL/GenBank/DDBJ databases">
        <title>Bacillus niacini sp. nov. a Nicotinate-Metabolizing Mesophile Isolated from Soil.</title>
        <authorList>
            <person name="Zhang G."/>
        </authorList>
    </citation>
    <scope>NUCLEOTIDE SEQUENCE [LARGE SCALE GENOMIC DNA]</scope>
    <source>
        <strain evidence="2 3">WN066</strain>
    </source>
</reference>
<evidence type="ECO:0000313" key="4">
    <source>
        <dbReference type="Proteomes" id="UP001178888"/>
    </source>
</evidence>
<proteinExistence type="predicted"/>
<protein>
    <submittedName>
        <fullName evidence="2">DUF3889 domain-containing protein</fullName>
    </submittedName>
</protein>
<sequence>MKKLLISLALSVVFCSEIIVPRNLLNTAYAQRKPIPPYAKWGVFAMKKTKEKYPKAQIIDYLHIGRISGPTTSTEKFKLWLKENGKEFGVFIDIEFNNQTEQVKKVTLKETPK</sequence>
<gene>
    <name evidence="2" type="ORF">E2K98_18030</name>
    <name evidence="1" type="ORF">RCG21_05460</name>
</gene>
<accession>A0A4R5VNZ9</accession>
<reference evidence="1" key="2">
    <citation type="submission" date="2023-08" db="EMBL/GenBank/DDBJ databases">
        <title>Nitrogen cycling bacteria in agricultural field soils.</title>
        <authorList>
            <person name="Jang J."/>
        </authorList>
    </citation>
    <scope>NUCLEOTIDE SEQUENCE</scope>
    <source>
        <strain evidence="1">PS3-36</strain>
    </source>
</reference>
<dbReference type="EMBL" id="JAVGVR010000001">
    <property type="protein sequence ID" value="MDQ6595844.1"/>
    <property type="molecule type" value="Genomic_DNA"/>
</dbReference>